<proteinExistence type="predicted"/>
<protein>
    <recommendedName>
        <fullName evidence="4">Reverse transcriptase domain-containing protein</fullName>
    </recommendedName>
</protein>
<dbReference type="OrthoDB" id="2435398at2759"/>
<dbReference type="Proteomes" id="UP000247702">
    <property type="component" value="Unassembled WGS sequence"/>
</dbReference>
<dbReference type="EMBL" id="BEXD01003993">
    <property type="protein sequence ID" value="GBC05219.1"/>
    <property type="molecule type" value="Genomic_DNA"/>
</dbReference>
<gene>
    <name evidence="2" type="ORF">RCL2_000339000</name>
    <name evidence="1" type="ORF">RclHR1_00610031</name>
</gene>
<comment type="caution">
    <text evidence="1">The sequence shown here is derived from an EMBL/GenBank/DDBJ whole genome shotgun (WGS) entry which is preliminary data.</text>
</comment>
<evidence type="ECO:0000313" key="3">
    <source>
        <dbReference type="Proteomes" id="UP000247702"/>
    </source>
</evidence>
<keyword evidence="3" id="KW-1185">Reference proteome</keyword>
<reference evidence="1 3" key="1">
    <citation type="submission" date="2017-11" db="EMBL/GenBank/DDBJ databases">
        <title>The genome of Rhizophagus clarus HR1 reveals common genetic basis of auxotrophy among arbuscular mycorrhizal fungi.</title>
        <authorList>
            <person name="Kobayashi Y."/>
        </authorList>
    </citation>
    <scope>NUCLEOTIDE SEQUENCE [LARGE SCALE GENOMIC DNA]</scope>
    <source>
        <strain evidence="1 3">HR1</strain>
    </source>
</reference>
<dbReference type="STRING" id="94130.A0A2Z6SHV7"/>
<evidence type="ECO:0000313" key="1">
    <source>
        <dbReference type="EMBL" id="GBC05219.1"/>
    </source>
</evidence>
<evidence type="ECO:0000313" key="2">
    <source>
        <dbReference type="EMBL" id="GES75988.1"/>
    </source>
</evidence>
<name>A0A2Z6SHV7_9GLOM</name>
<organism evidence="1 3">
    <name type="scientific">Rhizophagus clarus</name>
    <dbReference type="NCBI Taxonomy" id="94130"/>
    <lineage>
        <taxon>Eukaryota</taxon>
        <taxon>Fungi</taxon>
        <taxon>Fungi incertae sedis</taxon>
        <taxon>Mucoromycota</taxon>
        <taxon>Glomeromycotina</taxon>
        <taxon>Glomeromycetes</taxon>
        <taxon>Glomerales</taxon>
        <taxon>Glomeraceae</taxon>
        <taxon>Rhizophagus</taxon>
    </lineage>
</organism>
<reference evidence="2" key="2">
    <citation type="submission" date="2019-10" db="EMBL/GenBank/DDBJ databases">
        <title>Conservation and host-specific expression of non-tandemly repeated heterogenous ribosome RNA gene in arbuscular mycorrhizal fungi.</title>
        <authorList>
            <person name="Maeda T."/>
            <person name="Kobayashi Y."/>
            <person name="Nakagawa T."/>
            <person name="Ezawa T."/>
            <person name="Yamaguchi K."/>
            <person name="Bino T."/>
            <person name="Nishimoto Y."/>
            <person name="Shigenobu S."/>
            <person name="Kawaguchi M."/>
        </authorList>
    </citation>
    <scope>NUCLEOTIDE SEQUENCE</scope>
    <source>
        <strain evidence="2">HR1</strain>
    </source>
</reference>
<evidence type="ECO:0008006" key="4">
    <source>
        <dbReference type="Google" id="ProtNLM"/>
    </source>
</evidence>
<dbReference type="AlphaFoldDB" id="A0A2Z6SHV7"/>
<dbReference type="EMBL" id="BLAL01000018">
    <property type="protein sequence ID" value="GES75988.1"/>
    <property type="molecule type" value="Genomic_DNA"/>
</dbReference>
<dbReference type="Proteomes" id="UP000615446">
    <property type="component" value="Unassembled WGS sequence"/>
</dbReference>
<sequence length="155" mass="18749">MNNTQWITDKKDKLESMLSIAVSFFRLNDIQINKEKSEFMMITKMYKRQYSHIYNNKINIQFGRESISIKVKHPHEPTRILGVYFNIENDEQYLIFKIKAEIDHLTNLMWKKKITDKHILYIFNRIIIPQIEYWSQVFVLSPDLINHFCSFSLNI</sequence>
<accession>A0A2Z6SHV7</accession>